<comment type="similarity">
    <text evidence="9">Belongs to the phosphofructokinase type A (PFKA) family. PPi-dependent PFK group II subfamily. Clade 'B2' sub-subfamily.</text>
</comment>
<dbReference type="GO" id="GO:0003872">
    <property type="term" value="F:6-phosphofructokinase activity"/>
    <property type="evidence" value="ECO:0007669"/>
    <property type="project" value="UniProtKB-UniRule"/>
</dbReference>
<dbReference type="GO" id="GO:0006002">
    <property type="term" value="P:fructose 6-phosphate metabolic process"/>
    <property type="evidence" value="ECO:0007669"/>
    <property type="project" value="InterPro"/>
</dbReference>
<dbReference type="GO" id="GO:0016208">
    <property type="term" value="F:AMP binding"/>
    <property type="evidence" value="ECO:0007669"/>
    <property type="project" value="TreeGrafter"/>
</dbReference>
<dbReference type="Gene3D" id="3.40.50.450">
    <property type="match status" value="1"/>
</dbReference>
<keyword evidence="3 9" id="KW-0963">Cytoplasm</keyword>
<comment type="subunit">
    <text evidence="9">Homodimer.</text>
</comment>
<evidence type="ECO:0000313" key="12">
    <source>
        <dbReference type="EMBL" id="TBL73271.1"/>
    </source>
</evidence>
<dbReference type="InterPro" id="IPR022953">
    <property type="entry name" value="ATP_PFK"/>
</dbReference>
<organism evidence="12 13">
    <name type="scientific">Paenibacillus thalictri</name>
    <dbReference type="NCBI Taxonomy" id="2527873"/>
    <lineage>
        <taxon>Bacteria</taxon>
        <taxon>Bacillati</taxon>
        <taxon>Bacillota</taxon>
        <taxon>Bacilli</taxon>
        <taxon>Bacillales</taxon>
        <taxon>Paenibacillaceae</taxon>
        <taxon>Paenibacillus</taxon>
    </lineage>
</organism>
<evidence type="ECO:0000256" key="9">
    <source>
        <dbReference type="HAMAP-Rule" id="MF_01978"/>
    </source>
</evidence>
<feature type="active site" description="Proton acceptor" evidence="9">
    <location>
        <position position="155"/>
    </location>
</feature>
<evidence type="ECO:0000259" key="11">
    <source>
        <dbReference type="Pfam" id="PF00365"/>
    </source>
</evidence>
<feature type="domain" description="Phosphofructokinase" evidence="11">
    <location>
        <begin position="24"/>
        <end position="339"/>
    </location>
</feature>
<evidence type="ECO:0000256" key="2">
    <source>
        <dbReference type="ARBA" id="ARBA00004679"/>
    </source>
</evidence>
<dbReference type="NCBIfam" id="NF010675">
    <property type="entry name" value="PRK14072.1"/>
    <property type="match status" value="1"/>
</dbReference>
<comment type="cofactor">
    <cofactor evidence="1 9">
        <name>Mg(2+)</name>
        <dbReference type="ChEBI" id="CHEBI:18420"/>
    </cofactor>
</comment>
<feature type="site" description="Important for catalytic activity; stabilizes the transition state when the phosphoryl donor is PPi" evidence="9">
    <location>
        <position position="152"/>
    </location>
</feature>
<evidence type="ECO:0000256" key="10">
    <source>
        <dbReference type="SAM" id="MobiDB-lite"/>
    </source>
</evidence>
<dbReference type="Gene3D" id="3.40.50.460">
    <property type="entry name" value="Phosphofructokinase domain"/>
    <property type="match status" value="1"/>
</dbReference>
<dbReference type="InterPro" id="IPR000023">
    <property type="entry name" value="Phosphofructokinase_dom"/>
</dbReference>
<comment type="pathway">
    <text evidence="2 9">Carbohydrate degradation; glycolysis; D-glyceraldehyde 3-phosphate and glycerone phosphate from D-glucose: step 3/4.</text>
</comment>
<keyword evidence="5 9" id="KW-0479">Metal-binding</keyword>
<evidence type="ECO:0000313" key="13">
    <source>
        <dbReference type="Proteomes" id="UP000293142"/>
    </source>
</evidence>
<evidence type="ECO:0000256" key="7">
    <source>
        <dbReference type="ARBA" id="ARBA00022842"/>
    </source>
</evidence>
<keyword evidence="4 9" id="KW-0808">Transferase</keyword>
<keyword evidence="6 9" id="KW-0418">Kinase</keyword>
<comment type="activity regulation">
    <text evidence="9">Non-allosteric.</text>
</comment>
<dbReference type="OrthoDB" id="9802503at2"/>
<dbReference type="PANTHER" id="PTHR13697:SF52">
    <property type="entry name" value="ATP-DEPENDENT 6-PHOSPHOFRUCTOKINASE 3"/>
    <property type="match status" value="1"/>
</dbReference>
<dbReference type="GO" id="GO:0042802">
    <property type="term" value="F:identical protein binding"/>
    <property type="evidence" value="ECO:0007669"/>
    <property type="project" value="TreeGrafter"/>
</dbReference>
<dbReference type="InterPro" id="IPR035966">
    <property type="entry name" value="PKF_sf"/>
</dbReference>
<evidence type="ECO:0000256" key="5">
    <source>
        <dbReference type="ARBA" id="ARBA00022723"/>
    </source>
</evidence>
<feature type="binding site" evidence="9">
    <location>
        <position position="32"/>
    </location>
    <ligand>
        <name>diphosphate</name>
        <dbReference type="ChEBI" id="CHEBI:33019"/>
    </ligand>
</feature>
<feature type="binding site" evidence="9">
    <location>
        <position position="257"/>
    </location>
    <ligand>
        <name>substrate</name>
    </ligand>
</feature>
<dbReference type="Proteomes" id="UP000293142">
    <property type="component" value="Unassembled WGS sequence"/>
</dbReference>
<dbReference type="InterPro" id="IPR011404">
    <property type="entry name" value="PPi-PFK"/>
</dbReference>
<comment type="function">
    <text evidence="9">Catalyzes the phosphorylation of D-fructose 6-phosphate, the first committing step of glycolysis. Uses inorganic phosphate (PPi) as phosphoryl donor instead of ATP like common ATP-dependent phosphofructokinases (ATP-PFKs), which renders the reaction reversible, and can thus function both in glycolysis and gluconeogenesis. Consistently, PPi-PFK can replace the enzymes of both the forward (ATP-PFK) and reverse (fructose-bisphosphatase (FBPase)) reactions.</text>
</comment>
<feature type="binding site" evidence="9">
    <location>
        <position position="125"/>
    </location>
    <ligand>
        <name>Mg(2+)</name>
        <dbReference type="ChEBI" id="CHEBI:18420"/>
        <note>catalytic</note>
    </ligand>
</feature>
<evidence type="ECO:0000256" key="6">
    <source>
        <dbReference type="ARBA" id="ARBA00022777"/>
    </source>
</evidence>
<dbReference type="UniPathway" id="UPA00109">
    <property type="reaction ID" value="UER00182"/>
</dbReference>
<dbReference type="PIRSF" id="PIRSF036483">
    <property type="entry name" value="PFK_XF0274"/>
    <property type="match status" value="1"/>
</dbReference>
<name>A0A4Q9DJQ5_9BACL</name>
<evidence type="ECO:0000256" key="1">
    <source>
        <dbReference type="ARBA" id="ARBA00001946"/>
    </source>
</evidence>
<dbReference type="GO" id="GO:0047334">
    <property type="term" value="F:diphosphate-fructose-6-phosphate 1-phosphotransferase activity"/>
    <property type="evidence" value="ECO:0007669"/>
    <property type="project" value="UniProtKB-EC"/>
</dbReference>
<dbReference type="AlphaFoldDB" id="A0A4Q9DJQ5"/>
<feature type="binding site" evidence="9">
    <location>
        <begin position="200"/>
        <end position="202"/>
    </location>
    <ligand>
        <name>substrate</name>
    </ligand>
</feature>
<dbReference type="GO" id="GO:0070095">
    <property type="term" value="F:fructose-6-phosphate binding"/>
    <property type="evidence" value="ECO:0007669"/>
    <property type="project" value="TreeGrafter"/>
</dbReference>
<feature type="region of interest" description="Disordered" evidence="10">
    <location>
        <begin position="1"/>
        <end position="20"/>
    </location>
</feature>
<reference evidence="12 13" key="1">
    <citation type="submission" date="2019-02" db="EMBL/GenBank/DDBJ databases">
        <title>Paenibacillus sp. nov., isolated from surface-sterilized tissue of Thalictrum simplex L.</title>
        <authorList>
            <person name="Tuo L."/>
        </authorList>
    </citation>
    <scope>NUCLEOTIDE SEQUENCE [LARGE SCALE GENOMIC DNA]</scope>
    <source>
        <strain evidence="12 13">N2SHLJ1</strain>
    </source>
</reference>
<comment type="caution">
    <text evidence="12">The sequence shown here is derived from an EMBL/GenBank/DDBJ whole genome shotgun (WGS) entry which is preliminary data.</text>
</comment>
<dbReference type="GO" id="GO:0030388">
    <property type="term" value="P:fructose 1,6-bisphosphate metabolic process"/>
    <property type="evidence" value="ECO:0007669"/>
    <property type="project" value="TreeGrafter"/>
</dbReference>
<comment type="caution">
    <text evidence="9">Lacks conserved residue(s) required for the propagation of feature annotation.</text>
</comment>
<dbReference type="SUPFAM" id="SSF53784">
    <property type="entry name" value="Phosphofructokinase"/>
    <property type="match status" value="1"/>
</dbReference>
<keyword evidence="13" id="KW-1185">Reference proteome</keyword>
<protein>
    <recommendedName>
        <fullName evidence="9">Pyrophosphate--fructose 6-phosphate 1-phosphotransferase</fullName>
        <ecNumber evidence="9">2.7.1.90</ecNumber>
    </recommendedName>
    <alternativeName>
        <fullName evidence="9">6-phosphofructokinase, pyrophosphate dependent</fullName>
    </alternativeName>
    <alternativeName>
        <fullName evidence="9">PPi-dependent phosphofructokinase</fullName>
        <shortName evidence="9">PPi-PFK</shortName>
    </alternativeName>
    <alternativeName>
        <fullName evidence="9">Pyrophosphate-dependent 6-phosphofructose-1-kinase</fullName>
    </alternativeName>
</protein>
<keyword evidence="8 9" id="KW-0324">Glycolysis</keyword>
<dbReference type="EC" id="2.7.1.90" evidence="9"/>
<evidence type="ECO:0000256" key="3">
    <source>
        <dbReference type="ARBA" id="ARBA00022490"/>
    </source>
</evidence>
<sequence>MTDAAWDNTDKHADHQKSGLRHSKIAVAQVGGPTAVINGSLYGFIKRIRQLEESAEIIGIHDGMSGLLENRMSAIKPEQPLEWLRAQPGSALGAGRKSLTAEDIETCVNGLRDRDIHALALAGGNGTMWACRQIELKARELGYELQVIGIPKTVDNDIMETDHTPGFPSAAKFVAHAVRDLGADLASMRSFEQVRVVETMGRNVGWLAAASGYFKQTVDDAPHLIYVPESRFDLEKMLADVACIQQRLGYCLIVVSEGLRDCHDRPISANGINNGKQNGQGLRALGGVGAYIAEEIGERLGVSCRYENLGMLQRCASLALSGQDQAEAEAVGCKAAELLLDGHTGEMVTIRRLQNTPYRWETGSAPFIKVAGMEREFDSACLGQGGLIAESYKTWLAPFIGDNQPYKQFSMD</sequence>
<evidence type="ECO:0000256" key="8">
    <source>
        <dbReference type="ARBA" id="ARBA00023152"/>
    </source>
</evidence>
<gene>
    <name evidence="9" type="primary">pfp</name>
    <name evidence="12" type="ORF">EYB31_26685</name>
</gene>
<evidence type="ECO:0000256" key="4">
    <source>
        <dbReference type="ARBA" id="ARBA00022679"/>
    </source>
</evidence>
<dbReference type="GO" id="GO:0005524">
    <property type="term" value="F:ATP binding"/>
    <property type="evidence" value="ECO:0007669"/>
    <property type="project" value="TreeGrafter"/>
</dbReference>
<dbReference type="HAMAP" id="MF_01978">
    <property type="entry name" value="Phosphofructokinase_II_B2"/>
    <property type="match status" value="1"/>
</dbReference>
<proteinExistence type="inferred from homology"/>
<comment type="subcellular location">
    <subcellularLocation>
        <location evidence="9">Cytoplasm</location>
    </subcellularLocation>
</comment>
<keyword evidence="7 9" id="KW-0460">Magnesium</keyword>
<feature type="compositionally biased region" description="Basic and acidic residues" evidence="10">
    <location>
        <begin position="8"/>
        <end position="17"/>
    </location>
</feature>
<dbReference type="PANTHER" id="PTHR13697">
    <property type="entry name" value="PHOSPHOFRUCTOKINASE"/>
    <property type="match status" value="1"/>
</dbReference>
<dbReference type="Pfam" id="PF00365">
    <property type="entry name" value="PFK"/>
    <property type="match status" value="1"/>
</dbReference>
<accession>A0A4Q9DJQ5</accession>
<dbReference type="GO" id="GO:0048029">
    <property type="term" value="F:monosaccharide binding"/>
    <property type="evidence" value="ECO:0007669"/>
    <property type="project" value="TreeGrafter"/>
</dbReference>
<dbReference type="EMBL" id="SIRE01000021">
    <property type="protein sequence ID" value="TBL73271.1"/>
    <property type="molecule type" value="Genomic_DNA"/>
</dbReference>
<dbReference type="GO" id="GO:0005945">
    <property type="term" value="C:6-phosphofructokinase complex"/>
    <property type="evidence" value="ECO:0007669"/>
    <property type="project" value="TreeGrafter"/>
</dbReference>
<dbReference type="GO" id="GO:0061621">
    <property type="term" value="P:canonical glycolysis"/>
    <property type="evidence" value="ECO:0007669"/>
    <property type="project" value="TreeGrafter"/>
</dbReference>
<dbReference type="GO" id="GO:0046872">
    <property type="term" value="F:metal ion binding"/>
    <property type="evidence" value="ECO:0007669"/>
    <property type="project" value="UniProtKB-KW"/>
</dbReference>
<dbReference type="RefSeq" id="WP_131016504.1">
    <property type="nucleotide sequence ID" value="NZ_SIRE01000021.1"/>
</dbReference>
<feature type="binding site" evidence="9">
    <location>
        <begin position="153"/>
        <end position="155"/>
    </location>
    <ligand>
        <name>substrate</name>
    </ligand>
</feature>
<comment type="catalytic activity">
    <reaction evidence="9">
        <text>beta-D-fructose 6-phosphate + diphosphate = beta-D-fructose 1,6-bisphosphate + phosphate + H(+)</text>
        <dbReference type="Rhea" id="RHEA:13613"/>
        <dbReference type="ChEBI" id="CHEBI:15378"/>
        <dbReference type="ChEBI" id="CHEBI:32966"/>
        <dbReference type="ChEBI" id="CHEBI:33019"/>
        <dbReference type="ChEBI" id="CHEBI:43474"/>
        <dbReference type="ChEBI" id="CHEBI:57634"/>
        <dbReference type="EC" id="2.7.1.90"/>
    </reaction>
</comment>
<dbReference type="PRINTS" id="PR00476">
    <property type="entry name" value="PHFRCTKINASE"/>
</dbReference>